<dbReference type="EMBL" id="JARIHO010000030">
    <property type="protein sequence ID" value="KAJ7336762.1"/>
    <property type="molecule type" value="Genomic_DNA"/>
</dbReference>
<organism evidence="2 3">
    <name type="scientific">Mycena albidolilacea</name>
    <dbReference type="NCBI Taxonomy" id="1033008"/>
    <lineage>
        <taxon>Eukaryota</taxon>
        <taxon>Fungi</taxon>
        <taxon>Dikarya</taxon>
        <taxon>Basidiomycota</taxon>
        <taxon>Agaricomycotina</taxon>
        <taxon>Agaricomycetes</taxon>
        <taxon>Agaricomycetidae</taxon>
        <taxon>Agaricales</taxon>
        <taxon>Marasmiineae</taxon>
        <taxon>Mycenaceae</taxon>
        <taxon>Mycena</taxon>
    </lineage>
</organism>
<dbReference type="Proteomes" id="UP001218218">
    <property type="component" value="Unassembled WGS sequence"/>
</dbReference>
<feature type="region of interest" description="Disordered" evidence="1">
    <location>
        <begin position="1"/>
        <end position="20"/>
    </location>
</feature>
<reference evidence="2" key="1">
    <citation type="submission" date="2023-03" db="EMBL/GenBank/DDBJ databases">
        <title>Massive genome expansion in bonnet fungi (Mycena s.s.) driven by repeated elements and novel gene families across ecological guilds.</title>
        <authorList>
            <consortium name="Lawrence Berkeley National Laboratory"/>
            <person name="Harder C.B."/>
            <person name="Miyauchi S."/>
            <person name="Viragh M."/>
            <person name="Kuo A."/>
            <person name="Thoen E."/>
            <person name="Andreopoulos B."/>
            <person name="Lu D."/>
            <person name="Skrede I."/>
            <person name="Drula E."/>
            <person name="Henrissat B."/>
            <person name="Morin E."/>
            <person name="Kohler A."/>
            <person name="Barry K."/>
            <person name="LaButti K."/>
            <person name="Morin E."/>
            <person name="Salamov A."/>
            <person name="Lipzen A."/>
            <person name="Mereny Z."/>
            <person name="Hegedus B."/>
            <person name="Baldrian P."/>
            <person name="Stursova M."/>
            <person name="Weitz H."/>
            <person name="Taylor A."/>
            <person name="Grigoriev I.V."/>
            <person name="Nagy L.G."/>
            <person name="Martin F."/>
            <person name="Kauserud H."/>
        </authorList>
    </citation>
    <scope>NUCLEOTIDE SEQUENCE</scope>
    <source>
        <strain evidence="2">CBHHK002</strain>
    </source>
</reference>
<proteinExistence type="predicted"/>
<dbReference type="AlphaFoldDB" id="A0AAD7ELA2"/>
<gene>
    <name evidence="2" type="ORF">DFH08DRAFT_280663</name>
</gene>
<sequence>MRTCMRMRKRSAGGPPWPPPRLADIPARMNAGPHLDPPPPTPLQLAPEFLGAQRLQRAHIALIFPDSTRRAVPQLRQCAPALPSLQPPRSPPHVVTMRVGARYEIVCGWEPGARARAVLPRRRAGAGVRGEGGGVCAWVDMRARAVHTCGLTPIQPDPASRPRSCSRISNAGVLAILAALNDLRLDACTRGTTSLRAQQPVVVCVWG</sequence>
<protein>
    <submittedName>
        <fullName evidence="2">Uncharacterized protein</fullName>
    </submittedName>
</protein>
<evidence type="ECO:0000313" key="2">
    <source>
        <dbReference type="EMBL" id="KAJ7336762.1"/>
    </source>
</evidence>
<evidence type="ECO:0000313" key="3">
    <source>
        <dbReference type="Proteomes" id="UP001218218"/>
    </source>
</evidence>
<name>A0AAD7ELA2_9AGAR</name>
<feature type="compositionally biased region" description="Basic residues" evidence="1">
    <location>
        <begin position="1"/>
        <end position="11"/>
    </location>
</feature>
<keyword evidence="3" id="KW-1185">Reference proteome</keyword>
<accession>A0AAD7ELA2</accession>
<comment type="caution">
    <text evidence="2">The sequence shown here is derived from an EMBL/GenBank/DDBJ whole genome shotgun (WGS) entry which is preliminary data.</text>
</comment>
<evidence type="ECO:0000256" key="1">
    <source>
        <dbReference type="SAM" id="MobiDB-lite"/>
    </source>
</evidence>